<keyword evidence="3 6" id="KW-0812">Transmembrane</keyword>
<dbReference type="STRING" id="910347.SAMN05421773_111133"/>
<feature type="transmembrane region" description="Helical" evidence="6">
    <location>
        <begin position="312"/>
        <end position="331"/>
    </location>
</feature>
<gene>
    <name evidence="7" type="ORF">SAMN05421773_111133</name>
</gene>
<feature type="transmembrane region" description="Helical" evidence="6">
    <location>
        <begin position="399"/>
        <end position="418"/>
    </location>
</feature>
<keyword evidence="8" id="KW-1185">Reference proteome</keyword>
<dbReference type="PANTHER" id="PTHR23513:SF17">
    <property type="entry name" value="MEMBRANE PROTEIN"/>
    <property type="match status" value="1"/>
</dbReference>
<feature type="transmembrane region" description="Helical" evidence="6">
    <location>
        <begin position="84"/>
        <end position="104"/>
    </location>
</feature>
<dbReference type="CDD" id="cd06173">
    <property type="entry name" value="MFS_MefA_like"/>
    <property type="match status" value="1"/>
</dbReference>
<reference evidence="7 8" key="1">
    <citation type="submission" date="2016-10" db="EMBL/GenBank/DDBJ databases">
        <authorList>
            <person name="de Groot N.N."/>
        </authorList>
    </citation>
    <scope>NUCLEOTIDE SEQUENCE [LARGE SCALE GENOMIC DNA]</scope>
    <source>
        <strain evidence="7 8">CGMCC 4.5739</strain>
    </source>
</reference>
<feature type="transmembrane region" description="Helical" evidence="6">
    <location>
        <begin position="370"/>
        <end position="393"/>
    </location>
</feature>
<dbReference type="GO" id="GO:0022857">
    <property type="term" value="F:transmembrane transporter activity"/>
    <property type="evidence" value="ECO:0007669"/>
    <property type="project" value="InterPro"/>
</dbReference>
<dbReference type="SUPFAM" id="SSF103473">
    <property type="entry name" value="MFS general substrate transporter"/>
    <property type="match status" value="1"/>
</dbReference>
<accession>A0A1I1QJ61</accession>
<keyword evidence="2" id="KW-1003">Cell membrane</keyword>
<dbReference type="OrthoDB" id="3688258at2"/>
<evidence type="ECO:0000313" key="8">
    <source>
        <dbReference type="Proteomes" id="UP000199207"/>
    </source>
</evidence>
<evidence type="ECO:0000256" key="5">
    <source>
        <dbReference type="ARBA" id="ARBA00023136"/>
    </source>
</evidence>
<dbReference type="AlphaFoldDB" id="A0A1I1QJ61"/>
<evidence type="ECO:0000256" key="3">
    <source>
        <dbReference type="ARBA" id="ARBA00022692"/>
    </source>
</evidence>
<feature type="transmembrane region" description="Helical" evidence="6">
    <location>
        <begin position="144"/>
        <end position="168"/>
    </location>
</feature>
<sequence length="430" mass="45351">MSVVADFRMLWRFPGFRKLLTVRLLSQFTDGVFQVGLAAYVVFSPEQQTSPEEIAAAMAVLLLPYSLLGPFAGALLDRWRRRQVLLYGNLLRAGLASATCLLVLASASRWQFYLSALSVTAINRFILAGLSAALPRVVDRERLVIANSLSPTAGTVAATVGGAAAFGLSYLTRSEASGDATALMTAAVLYLLAGLAALRMGRDLLGPDPSDISRETLNALAATARGLLAGLRHLHGHRTAARVLLAVATMRFCYGALLVTVLMLARYAWGADTLDGDGMALLGIAVGLSGAGFFTAAVVTPWAVARLGRLGWFAWCAASAAVLVPALGLSFRPLPVLIAAFVLGLVTQGSKIVTDTVVQSAIDDAYRGRVFSIYDMLFNVAFVGAAGLAALMLPPDGRSATLVLTTSVIYTATALAMVRFHRISPDVSVT</sequence>
<organism evidence="7 8">
    <name type="scientific">Streptomyces aidingensis</name>
    <dbReference type="NCBI Taxonomy" id="910347"/>
    <lineage>
        <taxon>Bacteria</taxon>
        <taxon>Bacillati</taxon>
        <taxon>Actinomycetota</taxon>
        <taxon>Actinomycetes</taxon>
        <taxon>Kitasatosporales</taxon>
        <taxon>Streptomycetaceae</taxon>
        <taxon>Streptomyces</taxon>
    </lineage>
</organism>
<evidence type="ECO:0000256" key="1">
    <source>
        <dbReference type="ARBA" id="ARBA00004651"/>
    </source>
</evidence>
<dbReference type="RefSeq" id="WP_093840201.1">
    <property type="nucleotide sequence ID" value="NZ_FOLM01000011.1"/>
</dbReference>
<dbReference type="Pfam" id="PF07690">
    <property type="entry name" value="MFS_1"/>
    <property type="match status" value="1"/>
</dbReference>
<feature type="transmembrane region" description="Helical" evidence="6">
    <location>
        <begin position="110"/>
        <end position="132"/>
    </location>
</feature>
<feature type="transmembrane region" description="Helical" evidence="6">
    <location>
        <begin position="54"/>
        <end position="72"/>
    </location>
</feature>
<feature type="transmembrane region" description="Helical" evidence="6">
    <location>
        <begin position="337"/>
        <end position="358"/>
    </location>
</feature>
<comment type="subcellular location">
    <subcellularLocation>
        <location evidence="1">Cell membrane</location>
        <topology evidence="1">Multi-pass membrane protein</topology>
    </subcellularLocation>
</comment>
<dbReference type="GO" id="GO:0005886">
    <property type="term" value="C:plasma membrane"/>
    <property type="evidence" value="ECO:0007669"/>
    <property type="project" value="UniProtKB-SubCell"/>
</dbReference>
<name>A0A1I1QJ61_9ACTN</name>
<dbReference type="EMBL" id="FOLM01000011">
    <property type="protein sequence ID" value="SFD22047.1"/>
    <property type="molecule type" value="Genomic_DNA"/>
</dbReference>
<evidence type="ECO:0000256" key="4">
    <source>
        <dbReference type="ARBA" id="ARBA00022989"/>
    </source>
</evidence>
<feature type="transmembrane region" description="Helical" evidence="6">
    <location>
        <begin position="20"/>
        <end position="42"/>
    </location>
</feature>
<dbReference type="InterPro" id="IPR011701">
    <property type="entry name" value="MFS"/>
</dbReference>
<evidence type="ECO:0000256" key="2">
    <source>
        <dbReference type="ARBA" id="ARBA00022475"/>
    </source>
</evidence>
<proteinExistence type="predicted"/>
<keyword evidence="5 6" id="KW-0472">Membrane</keyword>
<feature type="transmembrane region" description="Helical" evidence="6">
    <location>
        <begin position="243"/>
        <end position="269"/>
    </location>
</feature>
<dbReference type="Gene3D" id="1.20.1250.20">
    <property type="entry name" value="MFS general substrate transporter like domains"/>
    <property type="match status" value="1"/>
</dbReference>
<keyword evidence="4 6" id="KW-1133">Transmembrane helix</keyword>
<evidence type="ECO:0000256" key="6">
    <source>
        <dbReference type="SAM" id="Phobius"/>
    </source>
</evidence>
<feature type="transmembrane region" description="Helical" evidence="6">
    <location>
        <begin position="180"/>
        <end position="198"/>
    </location>
</feature>
<protein>
    <submittedName>
        <fullName evidence="7">MFS-type transporter involved in bile tolerance, Atg22 family</fullName>
    </submittedName>
</protein>
<feature type="transmembrane region" description="Helical" evidence="6">
    <location>
        <begin position="281"/>
        <end position="305"/>
    </location>
</feature>
<dbReference type="InterPro" id="IPR036259">
    <property type="entry name" value="MFS_trans_sf"/>
</dbReference>
<evidence type="ECO:0000313" key="7">
    <source>
        <dbReference type="EMBL" id="SFD22047.1"/>
    </source>
</evidence>
<dbReference type="PANTHER" id="PTHR23513">
    <property type="entry name" value="INTEGRAL MEMBRANE EFFLUX PROTEIN-RELATED"/>
    <property type="match status" value="1"/>
</dbReference>
<dbReference type="Proteomes" id="UP000199207">
    <property type="component" value="Unassembled WGS sequence"/>
</dbReference>